<organism evidence="7 8">
    <name type="scientific">Cryptolaemus montrouzieri</name>
    <dbReference type="NCBI Taxonomy" id="559131"/>
    <lineage>
        <taxon>Eukaryota</taxon>
        <taxon>Metazoa</taxon>
        <taxon>Ecdysozoa</taxon>
        <taxon>Arthropoda</taxon>
        <taxon>Hexapoda</taxon>
        <taxon>Insecta</taxon>
        <taxon>Pterygota</taxon>
        <taxon>Neoptera</taxon>
        <taxon>Endopterygota</taxon>
        <taxon>Coleoptera</taxon>
        <taxon>Polyphaga</taxon>
        <taxon>Cucujiformia</taxon>
        <taxon>Coccinelloidea</taxon>
        <taxon>Coccinellidae</taxon>
        <taxon>Scymninae</taxon>
        <taxon>Scymnini</taxon>
        <taxon>Cryptolaemus</taxon>
    </lineage>
</organism>
<keyword evidence="1" id="KW-0808">Transferase</keyword>
<feature type="domain" description="SAM" evidence="6">
    <location>
        <begin position="497"/>
        <end position="560"/>
    </location>
</feature>
<dbReference type="Pfam" id="PF00609">
    <property type="entry name" value="DAGK_acc"/>
    <property type="match status" value="1"/>
</dbReference>
<dbReference type="Proteomes" id="UP001516400">
    <property type="component" value="Unassembled WGS sequence"/>
</dbReference>
<dbReference type="SMART" id="SM00045">
    <property type="entry name" value="DAGKa"/>
    <property type="match status" value="1"/>
</dbReference>
<evidence type="ECO:0000256" key="1">
    <source>
        <dbReference type="ARBA" id="ARBA00022679"/>
    </source>
</evidence>
<dbReference type="SMART" id="SM00454">
    <property type="entry name" value="SAM"/>
    <property type="match status" value="1"/>
</dbReference>
<sequence>MPIINPLVQLPTWPNVSSGGGFISKCLLANADTLCAAVSPLIDPDESFKDGYYERSVMNNYFGIGIDAKISLDFHHKREEHPEKCRSRAKNYMWYGVLGSKQLLQKTYKNLEQRIQIECDGQRIPLPSLQGIVILNIPSFMGGINFWGGTKEDELFLAQSFDDKILEVVAVFGSVQMAASRLINLQRHRIAQCHSVQINILGDEGVPVQVDGEAWIQPPGVIRILHKNRMQMLCRNRALENSLKSWEEKQRQSIAGQGKAHRHSISHDKSRSSLTRQSMPSQEKSFLGVNFEKIRQHSFSGAVPTHQEKRHTVTFLEKPIPPPEPDLSFTEEEHQLLINFIESAATLTKWIKILAISHKLEVDLYTLANTVDTCLENIHPNGKLLEGPTLRLKFTELVNAIKQLYEESCVLLHDRSDKLKLREDMENKLSISLANIELELRKCMMVDHTAEGSLVYLQAIQEDVAEHKKKGLSWLKFKSKGSSSQHSKPGREVADCWGTQEVATWLETLQLSEYIDSFVKNDIRGRELLTLARRDLKDLGVTKVGHVKRILQAIKDLSQGV</sequence>
<dbReference type="AlphaFoldDB" id="A0ABD2NXC7"/>
<keyword evidence="2" id="KW-0547">Nucleotide-binding</keyword>
<dbReference type="GO" id="GO:0005524">
    <property type="term" value="F:ATP binding"/>
    <property type="evidence" value="ECO:0007669"/>
    <property type="project" value="UniProtKB-KW"/>
</dbReference>
<dbReference type="InterPro" id="IPR013761">
    <property type="entry name" value="SAM/pointed_sf"/>
</dbReference>
<proteinExistence type="predicted"/>
<dbReference type="InterPro" id="IPR000756">
    <property type="entry name" value="Diacylglycerol_kin_accessory"/>
</dbReference>
<feature type="region of interest" description="Disordered" evidence="5">
    <location>
        <begin position="250"/>
        <end position="282"/>
    </location>
</feature>
<dbReference type="InterPro" id="IPR054474">
    <property type="entry name" value="DGKD_4H"/>
</dbReference>
<reference evidence="7 8" key="1">
    <citation type="journal article" date="2021" name="BMC Biol.">
        <title>Horizontally acquired antibacterial genes associated with adaptive radiation of ladybird beetles.</title>
        <authorList>
            <person name="Li H.S."/>
            <person name="Tang X.F."/>
            <person name="Huang Y.H."/>
            <person name="Xu Z.Y."/>
            <person name="Chen M.L."/>
            <person name="Du X.Y."/>
            <person name="Qiu B.Y."/>
            <person name="Chen P.T."/>
            <person name="Zhang W."/>
            <person name="Slipinski A."/>
            <person name="Escalona H.E."/>
            <person name="Waterhouse R.M."/>
            <person name="Zwick A."/>
            <person name="Pang H."/>
        </authorList>
    </citation>
    <scope>NUCLEOTIDE SEQUENCE [LARGE SCALE GENOMIC DNA]</scope>
    <source>
        <strain evidence="7">SYSU2018</strain>
    </source>
</reference>
<dbReference type="PANTHER" id="PTHR11255:SF109">
    <property type="entry name" value="DIACYLGLYCEROL KINASE ETA"/>
    <property type="match status" value="1"/>
</dbReference>
<gene>
    <name evidence="7" type="ORF">HHI36_006048</name>
</gene>
<dbReference type="PANTHER" id="PTHR11255">
    <property type="entry name" value="DIACYLGLYCEROL KINASE"/>
    <property type="match status" value="1"/>
</dbReference>
<dbReference type="Gene3D" id="1.10.150.50">
    <property type="entry name" value="Transcription Factor, Ets-1"/>
    <property type="match status" value="1"/>
</dbReference>
<evidence type="ECO:0000259" key="6">
    <source>
        <dbReference type="PROSITE" id="PS50105"/>
    </source>
</evidence>
<protein>
    <recommendedName>
        <fullName evidence="6">SAM domain-containing protein</fullName>
    </recommendedName>
</protein>
<dbReference type="InterPro" id="IPR001660">
    <property type="entry name" value="SAM"/>
</dbReference>
<comment type="caution">
    <text evidence="7">The sequence shown here is derived from an EMBL/GenBank/DDBJ whole genome shotgun (WGS) entry which is preliminary data.</text>
</comment>
<keyword evidence="8" id="KW-1185">Reference proteome</keyword>
<evidence type="ECO:0000313" key="7">
    <source>
        <dbReference type="EMBL" id="KAL3282890.1"/>
    </source>
</evidence>
<dbReference type="FunFam" id="1.10.150.50:FF:000021">
    <property type="entry name" value="Diacylglycerol kinase"/>
    <property type="match status" value="1"/>
</dbReference>
<evidence type="ECO:0000256" key="2">
    <source>
        <dbReference type="ARBA" id="ARBA00022741"/>
    </source>
</evidence>
<evidence type="ECO:0000256" key="3">
    <source>
        <dbReference type="ARBA" id="ARBA00022777"/>
    </source>
</evidence>
<dbReference type="SUPFAM" id="SSF47769">
    <property type="entry name" value="SAM/Pointed domain"/>
    <property type="match status" value="1"/>
</dbReference>
<evidence type="ECO:0000313" key="8">
    <source>
        <dbReference type="Proteomes" id="UP001516400"/>
    </source>
</evidence>
<dbReference type="GO" id="GO:0016301">
    <property type="term" value="F:kinase activity"/>
    <property type="evidence" value="ECO:0007669"/>
    <property type="project" value="UniProtKB-KW"/>
</dbReference>
<keyword evidence="3" id="KW-0418">Kinase</keyword>
<evidence type="ECO:0000256" key="5">
    <source>
        <dbReference type="SAM" id="MobiDB-lite"/>
    </source>
</evidence>
<dbReference type="InterPro" id="IPR037607">
    <property type="entry name" value="DGK"/>
</dbReference>
<keyword evidence="4" id="KW-0067">ATP-binding</keyword>
<dbReference type="PROSITE" id="PS50105">
    <property type="entry name" value="SAM_DOMAIN"/>
    <property type="match status" value="1"/>
</dbReference>
<dbReference type="EMBL" id="JABFTP020000144">
    <property type="protein sequence ID" value="KAL3282890.1"/>
    <property type="molecule type" value="Genomic_DNA"/>
</dbReference>
<dbReference type="Gene3D" id="2.60.200.40">
    <property type="match status" value="1"/>
</dbReference>
<dbReference type="InterPro" id="IPR016064">
    <property type="entry name" value="NAD/diacylglycerol_kinase_sf"/>
</dbReference>
<dbReference type="Pfam" id="PF22944">
    <property type="entry name" value="DGKD_4H"/>
    <property type="match status" value="1"/>
</dbReference>
<evidence type="ECO:0000256" key="4">
    <source>
        <dbReference type="ARBA" id="ARBA00022840"/>
    </source>
</evidence>
<feature type="compositionally biased region" description="Polar residues" evidence="5">
    <location>
        <begin position="272"/>
        <end position="282"/>
    </location>
</feature>
<name>A0ABD2NXC7_9CUCU</name>
<dbReference type="SUPFAM" id="SSF111331">
    <property type="entry name" value="NAD kinase/diacylglycerol kinase-like"/>
    <property type="match status" value="1"/>
</dbReference>
<dbReference type="Pfam" id="PF00536">
    <property type="entry name" value="SAM_1"/>
    <property type="match status" value="1"/>
</dbReference>
<accession>A0ABD2NXC7</accession>
<dbReference type="FunFam" id="2.60.200.40:FF:000001">
    <property type="entry name" value="Diacylglycerol kinase"/>
    <property type="match status" value="1"/>
</dbReference>